<proteinExistence type="predicted"/>
<name>M0PDR5_9EURY</name>
<gene>
    <name evidence="3" type="ORF">C461_09437</name>
</gene>
<comment type="caution">
    <text evidence="3">The sequence shown here is derived from an EMBL/GenBank/DDBJ whole genome shotgun (WGS) entry which is preliminary data.</text>
</comment>
<accession>M0PDR5</accession>
<keyword evidence="1" id="KW-0472">Membrane</keyword>
<dbReference type="Pfam" id="PF25939">
    <property type="entry name" value="DUF7982"/>
    <property type="match status" value="2"/>
</dbReference>
<organism evidence="3 4">
    <name type="scientific">Halorubrum aidingense JCM 13560</name>
    <dbReference type="NCBI Taxonomy" id="1230454"/>
    <lineage>
        <taxon>Archaea</taxon>
        <taxon>Methanobacteriati</taxon>
        <taxon>Methanobacteriota</taxon>
        <taxon>Stenosarchaea group</taxon>
        <taxon>Halobacteria</taxon>
        <taxon>Halobacteriales</taxon>
        <taxon>Haloferacaceae</taxon>
        <taxon>Halorubrum</taxon>
    </lineage>
</organism>
<feature type="domain" description="DUF7982" evidence="2">
    <location>
        <begin position="89"/>
        <end position="184"/>
    </location>
</feature>
<sequence length="195" mass="20221">MFGVLGLALVGGGLVISQFDTLLFVWGGTALFVAFLLSFVMTGTTVSSAVATDIYTTMARNVQQPRPATDHEYVPDSGGVTLVAGDREFDPTGEQLLRAHDGLTTAETIGTQLSVLVDVLVNDLELAARATATTDDESATVTVTGSRIGTTELFDHPVASVIGVGLAHGLGVPVTVETSREDGNLVVVANLTTSE</sequence>
<dbReference type="PATRIC" id="fig|1230454.4.peg.1901"/>
<keyword evidence="4" id="KW-1185">Reference proteome</keyword>
<dbReference type="InterPro" id="IPR058288">
    <property type="entry name" value="DUF7982"/>
</dbReference>
<dbReference type="AlphaFoldDB" id="M0PDR5"/>
<feature type="domain" description="DUF7982" evidence="2">
    <location>
        <begin position="2"/>
        <end position="75"/>
    </location>
</feature>
<dbReference type="Proteomes" id="UP000011575">
    <property type="component" value="Unassembled WGS sequence"/>
</dbReference>
<reference evidence="3 4" key="1">
    <citation type="journal article" date="2014" name="PLoS Genet.">
        <title>Phylogenetically driven sequencing of extremely halophilic archaea reveals strategies for static and dynamic osmo-response.</title>
        <authorList>
            <person name="Becker E.A."/>
            <person name="Seitzer P.M."/>
            <person name="Tritt A."/>
            <person name="Larsen D."/>
            <person name="Krusor M."/>
            <person name="Yao A.I."/>
            <person name="Wu D."/>
            <person name="Madern D."/>
            <person name="Eisen J.A."/>
            <person name="Darling A.E."/>
            <person name="Facciotti M.T."/>
        </authorList>
    </citation>
    <scope>NUCLEOTIDE SEQUENCE [LARGE SCALE GENOMIC DNA]</scope>
    <source>
        <strain evidence="3 4">JCM 13560</strain>
    </source>
</reference>
<dbReference type="EMBL" id="AOJI01000024">
    <property type="protein sequence ID" value="EMA66970.1"/>
    <property type="molecule type" value="Genomic_DNA"/>
</dbReference>
<evidence type="ECO:0000313" key="3">
    <source>
        <dbReference type="EMBL" id="EMA66970.1"/>
    </source>
</evidence>
<evidence type="ECO:0000259" key="2">
    <source>
        <dbReference type="Pfam" id="PF25939"/>
    </source>
</evidence>
<keyword evidence="1" id="KW-1133">Transmembrane helix</keyword>
<evidence type="ECO:0000313" key="4">
    <source>
        <dbReference type="Proteomes" id="UP000011575"/>
    </source>
</evidence>
<evidence type="ECO:0000256" key="1">
    <source>
        <dbReference type="SAM" id="Phobius"/>
    </source>
</evidence>
<keyword evidence="1" id="KW-0812">Transmembrane</keyword>
<protein>
    <recommendedName>
        <fullName evidence="2">DUF7982 domain-containing protein</fullName>
    </recommendedName>
</protein>
<feature type="transmembrane region" description="Helical" evidence="1">
    <location>
        <begin position="27"/>
        <end position="51"/>
    </location>
</feature>